<dbReference type="InterPro" id="IPR041794">
    <property type="entry name" value="MyoVII_FERM_C2"/>
</dbReference>
<dbReference type="SMART" id="SM00295">
    <property type="entry name" value="B41"/>
    <property type="match status" value="2"/>
</dbReference>
<feature type="domain" description="FERM" evidence="14">
    <location>
        <begin position="1677"/>
        <end position="1983"/>
    </location>
</feature>
<keyword evidence="12" id="KW-0472">Membrane</keyword>
<evidence type="ECO:0000256" key="1">
    <source>
        <dbReference type="ARBA" id="ARBA00004496"/>
    </source>
</evidence>
<reference evidence="16 17" key="1">
    <citation type="submission" date="2024-09" db="EMBL/GenBank/DDBJ databases">
        <title>A chromosome-level genome assembly of Gray's grenadier anchovy, Coilia grayii.</title>
        <authorList>
            <person name="Fu Z."/>
        </authorList>
    </citation>
    <scope>NUCLEOTIDE SEQUENCE [LARGE SCALE GENOMIC DNA]</scope>
    <source>
        <strain evidence="16">G4</strain>
        <tissue evidence="16">Muscle</tissue>
    </source>
</reference>
<dbReference type="CDD" id="cd17092">
    <property type="entry name" value="FERM1_F1_Myosin-VII"/>
    <property type="match status" value="1"/>
</dbReference>
<evidence type="ECO:0000313" key="16">
    <source>
        <dbReference type="EMBL" id="KAL2082104.1"/>
    </source>
</evidence>
<dbReference type="GO" id="GO:0005737">
    <property type="term" value="C:cytoplasm"/>
    <property type="evidence" value="ECO:0007669"/>
    <property type="project" value="UniProtKB-SubCell"/>
</dbReference>
<dbReference type="Gene3D" id="1.25.40.530">
    <property type="entry name" value="MyTH4 domain"/>
    <property type="match status" value="2"/>
</dbReference>
<keyword evidence="12" id="KW-1133">Transmembrane helix</keyword>
<name>A0ABD1J5K7_9TELE</name>
<feature type="transmembrane region" description="Helical" evidence="12">
    <location>
        <begin position="167"/>
        <end position="189"/>
    </location>
</feature>
<dbReference type="InterPro" id="IPR027417">
    <property type="entry name" value="P-loop_NTPase"/>
</dbReference>
<dbReference type="InterPro" id="IPR002404">
    <property type="entry name" value="IRS_PTB"/>
</dbReference>
<feature type="domain" description="MyTH4" evidence="15">
    <location>
        <begin position="522"/>
        <end position="728"/>
    </location>
</feature>
<dbReference type="InterPro" id="IPR035963">
    <property type="entry name" value="FERM_2"/>
</dbReference>
<keyword evidence="6" id="KW-0547">Nucleotide-binding</keyword>
<feature type="compositionally biased region" description="Acidic residues" evidence="11">
    <location>
        <begin position="403"/>
        <end position="427"/>
    </location>
</feature>
<evidence type="ECO:0000256" key="5">
    <source>
        <dbReference type="ARBA" id="ARBA00022737"/>
    </source>
</evidence>
<evidence type="ECO:0000256" key="8">
    <source>
        <dbReference type="ARBA" id="ARBA00023175"/>
    </source>
</evidence>
<feature type="transmembrane region" description="Helical" evidence="12">
    <location>
        <begin position="59"/>
        <end position="80"/>
    </location>
</feature>
<dbReference type="Gene3D" id="1.20.80.10">
    <property type="match status" value="2"/>
</dbReference>
<feature type="domain" description="FERM" evidence="14">
    <location>
        <begin position="733"/>
        <end position="1037"/>
    </location>
</feature>
<keyword evidence="7" id="KW-0067">ATP-binding</keyword>
<evidence type="ECO:0000256" key="12">
    <source>
        <dbReference type="SAM" id="Phobius"/>
    </source>
</evidence>
<dbReference type="PROSITE" id="PS50057">
    <property type="entry name" value="FERM_3"/>
    <property type="match status" value="2"/>
</dbReference>
<feature type="transmembrane region" description="Helical" evidence="12">
    <location>
        <begin position="196"/>
        <end position="216"/>
    </location>
</feature>
<dbReference type="PROSITE" id="PS50096">
    <property type="entry name" value="IQ"/>
    <property type="match status" value="3"/>
</dbReference>
<proteinExistence type="inferred from homology"/>
<protein>
    <submittedName>
        <fullName evidence="16">Uncharacterized protein</fullName>
    </submittedName>
</protein>
<feature type="region of interest" description="Disordered" evidence="11">
    <location>
        <begin position="1607"/>
        <end position="1643"/>
    </location>
</feature>
<dbReference type="SMART" id="SM00015">
    <property type="entry name" value="IQ"/>
    <property type="match status" value="3"/>
</dbReference>
<dbReference type="SMART" id="SM00139">
    <property type="entry name" value="MyTH4"/>
    <property type="match status" value="2"/>
</dbReference>
<dbReference type="Gene3D" id="2.30.30.40">
    <property type="entry name" value="SH3 Domains"/>
    <property type="match status" value="1"/>
</dbReference>
<evidence type="ECO:0000256" key="10">
    <source>
        <dbReference type="PROSITE-ProRule" id="PRU00192"/>
    </source>
</evidence>
<comment type="similarity">
    <text evidence="2">Belongs to the TRAFAC class myosin-kinesin ATPase superfamily. Myosin family.</text>
</comment>
<dbReference type="InterPro" id="IPR029071">
    <property type="entry name" value="Ubiquitin-like_domsf"/>
</dbReference>
<evidence type="ECO:0000256" key="11">
    <source>
        <dbReference type="SAM" id="MobiDB-lite"/>
    </source>
</evidence>
<feature type="transmembrane region" description="Helical" evidence="12">
    <location>
        <begin position="253"/>
        <end position="276"/>
    </location>
</feature>
<dbReference type="InterPro" id="IPR038185">
    <property type="entry name" value="MyTH4_dom_sf"/>
</dbReference>
<dbReference type="InterPro" id="IPR029526">
    <property type="entry name" value="PGBD"/>
</dbReference>
<dbReference type="InterPro" id="IPR000048">
    <property type="entry name" value="IQ_motif_EF-hand-BS"/>
</dbReference>
<dbReference type="PROSITE" id="PS51016">
    <property type="entry name" value="MYTH4"/>
    <property type="match status" value="2"/>
</dbReference>
<dbReference type="InterPro" id="IPR019748">
    <property type="entry name" value="FERM_central"/>
</dbReference>
<dbReference type="Gene3D" id="3.10.20.90">
    <property type="entry name" value="Phosphatidylinositol 3-kinase Catalytic Subunit, Chain A, domain 1"/>
    <property type="match status" value="2"/>
</dbReference>
<dbReference type="SUPFAM" id="SSF50729">
    <property type="entry name" value="PH domain-like"/>
    <property type="match status" value="1"/>
</dbReference>
<keyword evidence="9" id="KW-0009">Actin-binding</keyword>
<evidence type="ECO:0000256" key="6">
    <source>
        <dbReference type="ARBA" id="ARBA00022741"/>
    </source>
</evidence>
<accession>A0ABD1J5K7</accession>
<evidence type="ECO:0000256" key="3">
    <source>
        <dbReference type="ARBA" id="ARBA00022443"/>
    </source>
</evidence>
<dbReference type="InterPro" id="IPR000857">
    <property type="entry name" value="MyTH4_dom"/>
</dbReference>
<keyword evidence="3 10" id="KW-0728">SH3 domain</keyword>
<sequence>MLGHKDRYTVPLVFTTTTIIITRVMLGHKDRYTVPLVFTTTTIITIIVTRVMLGHKDRYTVPLVFTTTTIITVIVTRVMLGHKDRYTVPLVFTTTTTITVIVTRVMLGHKDRYTVPLVFTTTTIITVIVTRVMLGHKDRYTVPLVFTTTTIITVIVTRVMLGHKDRYTVPLVFTTTTTIITIIVTRVMLGHKDRYTVPLVFTTTTIIIIIVTRVMLGHKDRYTVPLVFTTTTIIIIIVTRVMLGHKDRYTVPLVFTTTIIIIIIVIIVIIILFLGMTRLQACVRGRRARLEYERRRSAAVTLQAQTRGLLSRRRFRRQRDAAIVLQTHARAMLARKTVKGLRTAERLAQEQTALELQRRLEEILNQSKADSSKAEPISDEKLVESVFDFLPSRAAEEHKDEAEASEEMAECQEEQEEDRKEEEEREEEGERSLVKQKSLKKAASVKKTDETEEETIEGESSLEQQKSLRKASSVKKKGEEEEEVILTFSAVDPVAEGEDDDEEFSFSRFCSLKFQGSATESHINLRLKQPLLSHEDEGDALACLSVWWIILRFMGDLPEPKAVVPTASPTDSIQRNLGKRQDRRLSNLVGLDQLETPSPSEPNVVTDGNDIMIGEGPTFHRPMTSLEKIHIIVGYALSRPAIRDEILCQICKQLTGNSSASSCKRGWVLMAICLGIFPPTQDLMRYLRNFIRRGPADYSSYCMERLHRTLANGAREELACWVELDACRSKKPVKVKVSLPDGRSLTLQVDSASTSLELCTAIAKATGLRDAYGFSLYMAMHDKMWSLGNKGEHLMDAIAQCEQEARRQGSEEQSAPWKLSFRKEIFAPWPSNPDPAATSLTYSQIISGLQSGEYQSDKEDDFVQLAAMHYFVKFGSDNSTDKAREVVKECIHTTLIENKSEHRWIQMLTTAHTQGSYIKSEKSTEVVKQEVVDYARRTWPMFFSRFFEITYKSGPPLSQERLILGINWSGLSFFETKEKMCLELPYAEITDIIISEAGPCPEVLVSTLRGDIILEAQKGEGLVEMVGGFLDGLRQRSTCAVALHDAYKQDDPDFLVYRRGDVLLLHRDEEFSQESGWLTATNERTGQSGAVSEDAVTILPTMIRPTDDTLNLLNLNPIQKKSKSKDEPAMDRVTLINLKEFSFEYFREPMKGVSRGAKKEKLWANSREPLKQPLLRSVAGNTQLSHLAYMGDYPIKQARSPLELTDQIFAPATQHPEHTELRDEIYCQIMKQLTNNNNSVSLERGWQLLWLCCGLFPPSEALLKHTLRFIESRPREPLSATCLQRLRAMLRFFQLRTNLHVVNNNERPSDNTDVFYKVRPLYDSIRKRCLELQMEENLSIDEQIVPFRGKLSVLQYVKGKPEPWGVKVYFLCGKSGLAYDFLIYQGATTELSDQSKKILGHGAAVVTHLCQRIQNPNHKLFFDNFFTTYNVLEVLSGKNIQAAGTARVCRFANPPLKADKEMSKKGRGSHDEVRSRDGKVVLVKWFDNRSVVLASNFVGVGEEDEIERWEQKAGEFVKIKRPEIVKLYNESMGGVDKFDQLISLYRTTIRSRKWSLRMITHAFDVAVVNSWLEYRRDQELQGTQPKQVMDLLQFKMAVAEALVRVGKTQSLKKRGRPSSSNKPSPCMSPTPQPPEEPPKRRAAMERRPIEEVQADMLDHMPNYDTKKEATRCKLPGCSGKTHVYCDKCKIFEVTTTTKICDLCRQIATGLRLHSADGYSIFVKTASRVVSLEEHHYFFDDLRQKTEVSKKDKKDKKPKEGVPLAAPYLVLFMRKLWFNVIPGKDVTADTYFHYPQEVPKYLRGYHRCSREDMISLAGLLFRVKVDSDRSQFVMIPRMLKDLVPADQMKLMSPEDWKKHIISAYNKQSGISVEEAKVNFLKHIAAWPTFGSVFFEVKQTSDRKLPSIIRIGINKQGVCIIDPKNKDQLAMHPFGQITNWSSGSTYFHLTLGNLVKGNTLLCETSLGYKMDDLLESYVQMYMSERQWNKPRNSIFPS</sequence>
<feature type="transmembrane region" description="Helical" evidence="12">
    <location>
        <begin position="113"/>
        <end position="134"/>
    </location>
</feature>
<dbReference type="Gene3D" id="2.30.29.30">
    <property type="entry name" value="Pleckstrin-homology domain (PH domain)/Phosphotyrosine-binding domain (PTB)"/>
    <property type="match status" value="2"/>
</dbReference>
<keyword evidence="17" id="KW-1185">Reference proteome</keyword>
<feature type="transmembrane region" description="Helical" evidence="12">
    <location>
        <begin position="141"/>
        <end position="161"/>
    </location>
</feature>
<dbReference type="Proteomes" id="UP001591681">
    <property type="component" value="Unassembled WGS sequence"/>
</dbReference>
<dbReference type="InterPro" id="IPR041793">
    <property type="entry name" value="MyoVII_FERM_C1"/>
</dbReference>
<evidence type="ECO:0000256" key="2">
    <source>
        <dbReference type="ARBA" id="ARBA00008314"/>
    </source>
</evidence>
<dbReference type="CDD" id="cd13199">
    <property type="entry name" value="FERM_C2_MyoVII"/>
    <property type="match status" value="1"/>
</dbReference>
<dbReference type="Gene3D" id="1.20.5.190">
    <property type="match status" value="1"/>
</dbReference>
<dbReference type="Pfam" id="PF00784">
    <property type="entry name" value="MyTH4"/>
    <property type="match status" value="1"/>
</dbReference>
<evidence type="ECO:0000259" key="15">
    <source>
        <dbReference type="PROSITE" id="PS51016"/>
    </source>
</evidence>
<keyword evidence="8" id="KW-0505">Motor protein</keyword>
<gene>
    <name evidence="16" type="ORF">ACEWY4_021922</name>
</gene>
<feature type="domain" description="MyTH4" evidence="15">
    <location>
        <begin position="1153"/>
        <end position="1311"/>
    </location>
</feature>
<dbReference type="PROSITE" id="PS50002">
    <property type="entry name" value="SH3"/>
    <property type="match status" value="1"/>
</dbReference>
<evidence type="ECO:0000256" key="7">
    <source>
        <dbReference type="ARBA" id="ARBA00022840"/>
    </source>
</evidence>
<comment type="subcellular location">
    <subcellularLocation>
        <location evidence="1">Cytoplasm</location>
    </subcellularLocation>
</comment>
<evidence type="ECO:0000256" key="9">
    <source>
        <dbReference type="ARBA" id="ARBA00023203"/>
    </source>
</evidence>
<dbReference type="Pfam" id="PF21989">
    <property type="entry name" value="RA_2"/>
    <property type="match status" value="1"/>
</dbReference>
<comment type="caution">
    <text evidence="16">The sequence shown here is derived from an EMBL/GenBank/DDBJ whole genome shotgun (WGS) entry which is preliminary data.</text>
</comment>
<feature type="transmembrane region" description="Helical" evidence="12">
    <location>
        <begin position="222"/>
        <end position="241"/>
    </location>
</feature>
<dbReference type="InterPro" id="IPR014352">
    <property type="entry name" value="FERM/acyl-CoA-bd_prot_sf"/>
</dbReference>
<evidence type="ECO:0000256" key="4">
    <source>
        <dbReference type="ARBA" id="ARBA00022490"/>
    </source>
</evidence>
<dbReference type="InterPro" id="IPR001452">
    <property type="entry name" value="SH3_domain"/>
</dbReference>
<keyword evidence="5" id="KW-0677">Repeat</keyword>
<dbReference type="PANTHER" id="PTHR22692:SF24">
    <property type="entry name" value="MYOSIN VIIB"/>
    <property type="match status" value="1"/>
</dbReference>
<dbReference type="CDD" id="cd14473">
    <property type="entry name" value="FERM_B-lobe"/>
    <property type="match status" value="2"/>
</dbReference>
<dbReference type="GO" id="GO:0005524">
    <property type="term" value="F:ATP binding"/>
    <property type="evidence" value="ECO:0007669"/>
    <property type="project" value="UniProtKB-KW"/>
</dbReference>
<feature type="domain" description="SH3" evidence="13">
    <location>
        <begin position="1035"/>
        <end position="1101"/>
    </location>
</feature>
<dbReference type="EMBL" id="JBHFQA010000019">
    <property type="protein sequence ID" value="KAL2082104.1"/>
    <property type="molecule type" value="Genomic_DNA"/>
</dbReference>
<evidence type="ECO:0000259" key="13">
    <source>
        <dbReference type="PROSITE" id="PS50002"/>
    </source>
</evidence>
<dbReference type="Pfam" id="PF00612">
    <property type="entry name" value="IQ"/>
    <property type="match status" value="2"/>
</dbReference>
<dbReference type="SUPFAM" id="SSF52540">
    <property type="entry name" value="P-loop containing nucleoside triphosphate hydrolases"/>
    <property type="match status" value="1"/>
</dbReference>
<keyword evidence="4" id="KW-0963">Cytoplasm</keyword>
<evidence type="ECO:0000313" key="17">
    <source>
        <dbReference type="Proteomes" id="UP001591681"/>
    </source>
</evidence>
<dbReference type="InterPro" id="IPR051567">
    <property type="entry name" value="Unconventional_Myosin_ATPase"/>
</dbReference>
<dbReference type="SUPFAM" id="SSF47031">
    <property type="entry name" value="Second domain of FERM"/>
    <property type="match status" value="2"/>
</dbReference>
<feature type="transmembrane region" description="Helical" evidence="12">
    <location>
        <begin position="32"/>
        <end position="53"/>
    </location>
</feature>
<dbReference type="InterPro" id="IPR000299">
    <property type="entry name" value="FERM_domain"/>
</dbReference>
<dbReference type="InterPro" id="IPR011993">
    <property type="entry name" value="PH-like_dom_sf"/>
</dbReference>
<dbReference type="Pfam" id="PF21998">
    <property type="entry name" value="FERM_C1_MyoVII"/>
    <property type="match status" value="1"/>
</dbReference>
<keyword evidence="12" id="KW-0812">Transmembrane</keyword>
<feature type="transmembrane region" description="Helical" evidence="12">
    <location>
        <begin position="87"/>
        <end position="107"/>
    </location>
</feature>
<dbReference type="Pfam" id="PF13843">
    <property type="entry name" value="DDE_Tnp_1_7"/>
    <property type="match status" value="1"/>
</dbReference>
<dbReference type="PANTHER" id="PTHR22692">
    <property type="entry name" value="MYOSIN VII, XV"/>
    <property type="match status" value="1"/>
</dbReference>
<feature type="region of interest" description="Disordered" evidence="11">
    <location>
        <begin position="395"/>
        <end position="474"/>
    </location>
</feature>
<dbReference type="SUPFAM" id="SSF54236">
    <property type="entry name" value="Ubiquitin-like"/>
    <property type="match status" value="1"/>
</dbReference>
<dbReference type="Pfam" id="PF02174">
    <property type="entry name" value="IRS"/>
    <property type="match status" value="1"/>
</dbReference>
<dbReference type="InterPro" id="IPR019749">
    <property type="entry name" value="Band_41_domain"/>
</dbReference>
<organism evidence="16 17">
    <name type="scientific">Coilia grayii</name>
    <name type="common">Gray's grenadier anchovy</name>
    <dbReference type="NCBI Taxonomy" id="363190"/>
    <lineage>
        <taxon>Eukaryota</taxon>
        <taxon>Metazoa</taxon>
        <taxon>Chordata</taxon>
        <taxon>Craniata</taxon>
        <taxon>Vertebrata</taxon>
        <taxon>Euteleostomi</taxon>
        <taxon>Actinopterygii</taxon>
        <taxon>Neopterygii</taxon>
        <taxon>Teleostei</taxon>
        <taxon>Clupei</taxon>
        <taxon>Clupeiformes</taxon>
        <taxon>Clupeoidei</taxon>
        <taxon>Engraulidae</taxon>
        <taxon>Coilinae</taxon>
        <taxon>Coilia</taxon>
    </lineage>
</organism>
<evidence type="ECO:0000259" key="14">
    <source>
        <dbReference type="PROSITE" id="PS50057"/>
    </source>
</evidence>
<feature type="compositionally biased region" description="Pro residues" evidence="11">
    <location>
        <begin position="1626"/>
        <end position="1635"/>
    </location>
</feature>
<dbReference type="GO" id="GO:0003779">
    <property type="term" value="F:actin binding"/>
    <property type="evidence" value="ECO:0007669"/>
    <property type="project" value="UniProtKB-KW"/>
</dbReference>